<dbReference type="InterPro" id="IPR020894">
    <property type="entry name" value="Cadherin_CS"/>
</dbReference>
<dbReference type="GO" id="GO:0016342">
    <property type="term" value="C:catenin complex"/>
    <property type="evidence" value="ECO:0007669"/>
    <property type="project" value="TreeGrafter"/>
</dbReference>
<dbReference type="EMBL" id="RQTK01000918">
    <property type="protein sequence ID" value="RUS73609.1"/>
    <property type="molecule type" value="Genomic_DNA"/>
</dbReference>
<dbReference type="PROSITE" id="PS50268">
    <property type="entry name" value="CADHERIN_2"/>
    <property type="match status" value="14"/>
</dbReference>
<evidence type="ECO:0000313" key="12">
    <source>
        <dbReference type="EMBL" id="RUS73609.1"/>
    </source>
</evidence>
<evidence type="ECO:0000256" key="9">
    <source>
        <dbReference type="SAM" id="MobiDB-lite"/>
    </source>
</evidence>
<dbReference type="InterPro" id="IPR039808">
    <property type="entry name" value="Cadherin"/>
</dbReference>
<keyword evidence="4" id="KW-0677">Repeat</keyword>
<dbReference type="SMART" id="SM00112">
    <property type="entry name" value="CA"/>
    <property type="match status" value="14"/>
</dbReference>
<comment type="subcellular location">
    <subcellularLocation>
        <location evidence="1">Membrane</location>
        <topology evidence="1">Single-pass membrane protein</topology>
    </subcellularLocation>
</comment>
<evidence type="ECO:0000256" key="3">
    <source>
        <dbReference type="ARBA" id="ARBA00022729"/>
    </source>
</evidence>
<feature type="domain" description="Cadherin" evidence="11">
    <location>
        <begin position="919"/>
        <end position="1025"/>
    </location>
</feature>
<feature type="domain" description="Cadherin" evidence="11">
    <location>
        <begin position="458"/>
        <end position="573"/>
    </location>
</feature>
<reference evidence="12 13" key="1">
    <citation type="submission" date="2019-01" db="EMBL/GenBank/DDBJ databases">
        <title>A draft genome assembly of the solar-powered sea slug Elysia chlorotica.</title>
        <authorList>
            <person name="Cai H."/>
            <person name="Li Q."/>
            <person name="Fang X."/>
            <person name="Li J."/>
            <person name="Curtis N.E."/>
            <person name="Altenburger A."/>
            <person name="Shibata T."/>
            <person name="Feng M."/>
            <person name="Maeda T."/>
            <person name="Schwartz J.A."/>
            <person name="Shigenobu S."/>
            <person name="Lundholm N."/>
            <person name="Nishiyama T."/>
            <person name="Yang H."/>
            <person name="Hasebe M."/>
            <person name="Li S."/>
            <person name="Pierce S.K."/>
            <person name="Wang J."/>
        </authorList>
    </citation>
    <scope>NUCLEOTIDE SEQUENCE [LARGE SCALE GENOMIC DNA]</scope>
    <source>
        <strain evidence="12">EC2010</strain>
        <tissue evidence="12">Whole organism of an adult</tissue>
    </source>
</reference>
<dbReference type="GO" id="GO:0008013">
    <property type="term" value="F:beta-catenin binding"/>
    <property type="evidence" value="ECO:0007669"/>
    <property type="project" value="TreeGrafter"/>
</dbReference>
<comment type="caution">
    <text evidence="12">The sequence shown here is derived from an EMBL/GenBank/DDBJ whole genome shotgun (WGS) entry which is preliminary data.</text>
</comment>
<feature type="region of interest" description="Disordered" evidence="9">
    <location>
        <begin position="1872"/>
        <end position="1891"/>
    </location>
</feature>
<dbReference type="FunFam" id="2.60.40.60:FF:000020">
    <property type="entry name" value="Dachsous cadherin-related 1b"/>
    <property type="match status" value="1"/>
</dbReference>
<evidence type="ECO:0000256" key="6">
    <source>
        <dbReference type="ARBA" id="ARBA00022989"/>
    </source>
</evidence>
<gene>
    <name evidence="12" type="ORF">EGW08_018632</name>
</gene>
<feature type="domain" description="Cadherin" evidence="11">
    <location>
        <begin position="1138"/>
        <end position="1248"/>
    </location>
</feature>
<feature type="domain" description="Cadherin" evidence="11">
    <location>
        <begin position="573"/>
        <end position="685"/>
    </location>
</feature>
<keyword evidence="5 8" id="KW-0106">Calcium</keyword>
<dbReference type="SUPFAM" id="SSF49313">
    <property type="entry name" value="Cadherin-like"/>
    <property type="match status" value="14"/>
</dbReference>
<dbReference type="GO" id="GO:0016477">
    <property type="term" value="P:cell migration"/>
    <property type="evidence" value="ECO:0007669"/>
    <property type="project" value="TreeGrafter"/>
</dbReference>
<feature type="domain" description="Cadherin" evidence="11">
    <location>
        <begin position="1252"/>
        <end position="1360"/>
    </location>
</feature>
<dbReference type="PANTHER" id="PTHR24027">
    <property type="entry name" value="CADHERIN-23"/>
    <property type="match status" value="1"/>
</dbReference>
<dbReference type="GO" id="GO:0045296">
    <property type="term" value="F:cadherin binding"/>
    <property type="evidence" value="ECO:0007669"/>
    <property type="project" value="TreeGrafter"/>
</dbReference>
<feature type="domain" description="Cadherin" evidence="11">
    <location>
        <begin position="1370"/>
        <end position="1489"/>
    </location>
</feature>
<dbReference type="Pfam" id="PF00028">
    <property type="entry name" value="Cadherin"/>
    <property type="match status" value="7"/>
</dbReference>
<evidence type="ECO:0000256" key="10">
    <source>
        <dbReference type="SAM" id="Phobius"/>
    </source>
</evidence>
<organism evidence="12 13">
    <name type="scientific">Elysia chlorotica</name>
    <name type="common">Eastern emerald elysia</name>
    <name type="synonym">Sea slug</name>
    <dbReference type="NCBI Taxonomy" id="188477"/>
    <lineage>
        <taxon>Eukaryota</taxon>
        <taxon>Metazoa</taxon>
        <taxon>Spiralia</taxon>
        <taxon>Lophotrochozoa</taxon>
        <taxon>Mollusca</taxon>
        <taxon>Gastropoda</taxon>
        <taxon>Heterobranchia</taxon>
        <taxon>Euthyneura</taxon>
        <taxon>Panpulmonata</taxon>
        <taxon>Sacoglossa</taxon>
        <taxon>Placobranchoidea</taxon>
        <taxon>Plakobranchidae</taxon>
        <taxon>Elysia</taxon>
    </lineage>
</organism>
<proteinExistence type="predicted"/>
<dbReference type="GO" id="GO:0005509">
    <property type="term" value="F:calcium ion binding"/>
    <property type="evidence" value="ECO:0007669"/>
    <property type="project" value="UniProtKB-UniRule"/>
</dbReference>
<evidence type="ECO:0000256" key="2">
    <source>
        <dbReference type="ARBA" id="ARBA00022692"/>
    </source>
</evidence>
<dbReference type="STRING" id="188477.A0A433SWG5"/>
<feature type="domain" description="Cadherin" evidence="11">
    <location>
        <begin position="342"/>
        <end position="457"/>
    </location>
</feature>
<dbReference type="PANTHER" id="PTHR24027:SF422">
    <property type="entry name" value="CADHERIN DOMAIN-CONTAINING PROTEIN"/>
    <property type="match status" value="1"/>
</dbReference>
<evidence type="ECO:0000313" key="13">
    <source>
        <dbReference type="Proteomes" id="UP000271974"/>
    </source>
</evidence>
<feature type="domain" description="Cadherin" evidence="11">
    <location>
        <begin position="1026"/>
        <end position="1137"/>
    </location>
</feature>
<accession>A0A433SWG5</accession>
<dbReference type="GO" id="GO:0007156">
    <property type="term" value="P:homophilic cell adhesion via plasma membrane adhesion molecules"/>
    <property type="evidence" value="ECO:0007669"/>
    <property type="project" value="InterPro"/>
</dbReference>
<dbReference type="InterPro" id="IPR002126">
    <property type="entry name" value="Cadherin-like_dom"/>
</dbReference>
<feature type="domain" description="Cadherin" evidence="11">
    <location>
        <begin position="686"/>
        <end position="805"/>
    </location>
</feature>
<evidence type="ECO:0000256" key="4">
    <source>
        <dbReference type="ARBA" id="ARBA00022737"/>
    </source>
</evidence>
<sequence>MGMVEGQSNVPVIADISAINNRDLPETYPVGSILGKIEAYDPDGTPVKFFLEGAGGEYYSIDTDTGDVILKKELDFETDYEISTKVKVIDATGQMATADALLVVIDENDNVPEFSDDAIFEFIDEDEPAGFLVSLISVGDLDSENDIITVTCNRSSALFSDACDKFTLRQSGRSNKYWKGGLYLATQLDFEDRFSYAVLLTAYDGRYYENNEIHIEVGDINDSPPKFVAAGPSIIREEEPIGTVFQIVEAEDQDTDTINPIRYELTQGGDNFQIDAISGALSNFKRLDYDSVTFPKNKPFDLTIKVRELLPNATLGNDPLTTATITIKVTVLDINDNTPTFDKPSYTAFVEENIVSGSNVPGLQMAITDIDSGTFNSFELVTLSHTDVFQVIPRENSASASATLYVVNGRKIDYEAGPREYIVVIEARQNNVPNPTRTGTATVTIKVIDVNDVTPSFDQSSYVRSISELSPSGQQVIDLNAVDPEEGNFGEPGIRYRLYGNIPPHFAIDPRTGVVTVASCATPGQVPCIDFERKQKYTLTVSATDDVGGDNGRTRSVELIINIIDVNDVKPAIEGLYERYIQENERVTINPLRIDVTDPDTVGGPLSFRIVGDSSRLWQVETQTDASGAVYGNITAIRPILYTDAPDQTTGQFRFRIEVQDGPTFITEAEVIINVLDINNNAPEFSAREFVEQIPENTLGEVFVIRVTASDGDAPSTGNGVLDITVGTGGRGKFYAKGAFLQNNQYVADIYTTEGATFNYELQDRYDIQLIVRDQGTPMSKTGRGQLTVFITDINNRNPVIRPTFESVPVSENTPIDRSVHKISAVDADADSILRFSFEPTSATDGNGAQVTQDIYRNLFRMDPMTGEVFVNGSLDRDRTASITYNLLVQDIGANPVQSGRGILLIQIIEYNDQPPQFNLTHYEIVMPEELNINSFIQNLYCTDEDDKIESYSLTQESPRRPTFFSFYSTSGAMILESRVDYDPPNNIQKIELTAFCTDTGTPQLQASAKVTVTVININDNYPVFNERLYRTNIPEGSASGRLNVNIQASDIDSGDYGVLKYQLKSNNSPYERFFSINEDTAEISISSDAVFDREDNGFLGLEVEAYDSPLDASVRLRSTVPVYITIDDINDNCPEFLNRVYTGTVPESADGDTSIIDVIATDKDEGINAQIVYAIKPGSLNPPDLFSVGATNGRIIVLGRLRDLKGIYSFVITATDMGGNNSTGRACSTEVPVQIEIQESLNRAPEWIRPPQRDYVIYVLESQYEGMLVYSAKASDSNNGLSGVVDYYFLDGVNSNSRTDEFRINRVTGVIRAEVEFDREEQDTYFLTLVARDRGQPAASSETTLTVVILDVNDNEPVFPVKDGSVIPLMLPQSTQVEDGVSYNNQLLGRCNATDADSDHENNEIFYELLSAQDDVRAIITVDSRTCEIRLSGIVNYETHPTLEFDILAKNVKNDDSVIRYRNKREVNPSIQHVIVTVTDTNDNPPKFSSNNYFGFISSEDPYETTVLEVTATDADVGDNARISYSLKGASLGFQINPKVGTVYNIRSFVDVPESERVIELDVVATNAVSTPASAKATIFVISPSNVAKLKVNRPLTDVQPFSQQIVNTLESNDQIALAHIVRMRKHLNTDGREVETATDVYVAAVKKTPDNTYQIYPAGELVALINDDTEEKESYNAISITSVEESEEDGFTLKEDAVIAILIISILLIVLALVLFCIACYCIRMKDTKKKRKIRDARHAITHPVPEPVETSFNPVYDNSPKVQEPVYTTVQKVRPQASPIAPVVIAAPENLRPLASNPPTNLRPVEPQGPVPVIETEVLPTSLPQVHVQNEMAPRFQPEYEDRIETEVIDPPEVPPPPPEVVGDNTIEVVFDDSPSPSPVHSSEASGK</sequence>
<keyword evidence="13" id="KW-1185">Reference proteome</keyword>
<evidence type="ECO:0000256" key="7">
    <source>
        <dbReference type="ARBA" id="ARBA00023136"/>
    </source>
</evidence>
<dbReference type="OrthoDB" id="9990384at2759"/>
<keyword evidence="3" id="KW-0732">Signal</keyword>
<feature type="domain" description="Cadherin" evidence="11">
    <location>
        <begin position="1490"/>
        <end position="1582"/>
    </location>
</feature>
<dbReference type="Proteomes" id="UP000271974">
    <property type="component" value="Unassembled WGS sequence"/>
</dbReference>
<evidence type="ECO:0000256" key="5">
    <source>
        <dbReference type="ARBA" id="ARBA00022837"/>
    </source>
</evidence>
<dbReference type="InterPro" id="IPR015919">
    <property type="entry name" value="Cadherin-like_sf"/>
</dbReference>
<feature type="domain" description="Cadherin" evidence="11">
    <location>
        <begin position="123"/>
        <end position="227"/>
    </location>
</feature>
<evidence type="ECO:0000259" key="11">
    <source>
        <dbReference type="PROSITE" id="PS50268"/>
    </source>
</evidence>
<keyword evidence="7 10" id="KW-0472">Membrane</keyword>
<protein>
    <recommendedName>
        <fullName evidence="11">Cadherin domain-containing protein</fullName>
    </recommendedName>
</protein>
<feature type="domain" description="Cadherin" evidence="11">
    <location>
        <begin position="24"/>
        <end position="114"/>
    </location>
</feature>
<feature type="compositionally biased region" description="Low complexity" evidence="9">
    <location>
        <begin position="1882"/>
        <end position="1891"/>
    </location>
</feature>
<feature type="transmembrane region" description="Helical" evidence="10">
    <location>
        <begin position="1699"/>
        <end position="1725"/>
    </location>
</feature>
<keyword evidence="6 10" id="KW-1133">Transmembrane helix</keyword>
<evidence type="ECO:0000256" key="1">
    <source>
        <dbReference type="ARBA" id="ARBA00004167"/>
    </source>
</evidence>
<keyword evidence="2 10" id="KW-0812">Transmembrane</keyword>
<evidence type="ECO:0000256" key="8">
    <source>
        <dbReference type="PROSITE-ProRule" id="PRU00043"/>
    </source>
</evidence>
<dbReference type="PROSITE" id="PS00232">
    <property type="entry name" value="CADHERIN_1"/>
    <property type="match status" value="5"/>
</dbReference>
<dbReference type="CDD" id="cd11304">
    <property type="entry name" value="Cadherin_repeat"/>
    <property type="match status" value="14"/>
</dbReference>
<name>A0A433SWG5_ELYCH</name>
<feature type="domain" description="Cadherin" evidence="11">
    <location>
        <begin position="235"/>
        <end position="341"/>
    </location>
</feature>
<dbReference type="PRINTS" id="PR00205">
    <property type="entry name" value="CADHERIN"/>
</dbReference>
<dbReference type="Gene3D" id="2.60.40.60">
    <property type="entry name" value="Cadherins"/>
    <property type="match status" value="14"/>
</dbReference>
<feature type="domain" description="Cadherin" evidence="11">
    <location>
        <begin position="802"/>
        <end position="918"/>
    </location>
</feature>